<dbReference type="PROSITE" id="PS50106">
    <property type="entry name" value="PDZ"/>
    <property type="match status" value="1"/>
</dbReference>
<feature type="domain" description="PDZ" evidence="2">
    <location>
        <begin position="182"/>
        <end position="270"/>
    </location>
</feature>
<proteinExistence type="predicted"/>
<dbReference type="InterPro" id="IPR036034">
    <property type="entry name" value="PDZ_sf"/>
</dbReference>
<dbReference type="InterPro" id="IPR001478">
    <property type="entry name" value="PDZ"/>
</dbReference>
<dbReference type="AlphaFoldDB" id="A0A6P7TBR1"/>
<keyword evidence="3" id="KW-1185">Reference proteome</keyword>
<accession>A0A6P7TBR1</accession>
<dbReference type="Gene3D" id="1.10.533.10">
    <property type="entry name" value="Death Domain, Fas"/>
    <property type="match status" value="1"/>
</dbReference>
<dbReference type="GO" id="GO:0007165">
    <property type="term" value="P:signal transduction"/>
    <property type="evidence" value="ECO:0007669"/>
    <property type="project" value="InterPro"/>
</dbReference>
<dbReference type="RefSeq" id="XP_029647517.1">
    <property type="nucleotide sequence ID" value="XM_029791657.2"/>
</dbReference>
<dbReference type="PROSITE" id="PS50017">
    <property type="entry name" value="DEATH_DOMAIN"/>
    <property type="match status" value="1"/>
</dbReference>
<dbReference type="SUPFAM" id="SSF50156">
    <property type="entry name" value="PDZ domain-like"/>
    <property type="match status" value="1"/>
</dbReference>
<name>A0A6P7TBR1_9MOLL</name>
<evidence type="ECO:0000313" key="3">
    <source>
        <dbReference type="Proteomes" id="UP000515154"/>
    </source>
</evidence>
<dbReference type="SMART" id="SM00228">
    <property type="entry name" value="PDZ"/>
    <property type="match status" value="2"/>
</dbReference>
<dbReference type="InterPro" id="IPR011029">
    <property type="entry name" value="DEATH-like_dom_sf"/>
</dbReference>
<gene>
    <name evidence="4" type="primary">LOC115221472</name>
</gene>
<dbReference type="CDD" id="cd00136">
    <property type="entry name" value="PDZ_canonical"/>
    <property type="match status" value="1"/>
</dbReference>
<reference evidence="4" key="1">
    <citation type="submission" date="2025-08" db="UniProtKB">
        <authorList>
            <consortium name="RefSeq"/>
        </authorList>
    </citation>
    <scope>IDENTIFICATION</scope>
</reference>
<evidence type="ECO:0000259" key="1">
    <source>
        <dbReference type="PROSITE" id="PS50017"/>
    </source>
</evidence>
<organism evidence="3 4">
    <name type="scientific">Octopus sinensis</name>
    <name type="common">East Asian common octopus</name>
    <dbReference type="NCBI Taxonomy" id="2607531"/>
    <lineage>
        <taxon>Eukaryota</taxon>
        <taxon>Metazoa</taxon>
        <taxon>Spiralia</taxon>
        <taxon>Lophotrochozoa</taxon>
        <taxon>Mollusca</taxon>
        <taxon>Cephalopoda</taxon>
        <taxon>Coleoidea</taxon>
        <taxon>Octopodiformes</taxon>
        <taxon>Octopoda</taxon>
        <taxon>Incirrata</taxon>
        <taxon>Octopodidae</taxon>
        <taxon>Octopus</taxon>
    </lineage>
</organism>
<feature type="domain" description="Death" evidence="1">
    <location>
        <begin position="830"/>
        <end position="894"/>
    </location>
</feature>
<evidence type="ECO:0000259" key="2">
    <source>
        <dbReference type="PROSITE" id="PS50106"/>
    </source>
</evidence>
<dbReference type="SUPFAM" id="SSF47986">
    <property type="entry name" value="DEATH domain"/>
    <property type="match status" value="1"/>
</dbReference>
<protein>
    <submittedName>
        <fullName evidence="4">Uncharacterized protein LOC115221472</fullName>
    </submittedName>
</protein>
<evidence type="ECO:0000313" key="4">
    <source>
        <dbReference type="RefSeq" id="XP_029647517.1"/>
    </source>
</evidence>
<dbReference type="KEGG" id="osn:115221472"/>
<dbReference type="Proteomes" id="UP000515154">
    <property type="component" value="Linkage group LG18"/>
</dbReference>
<dbReference type="InterPro" id="IPR000488">
    <property type="entry name" value="Death_dom"/>
</dbReference>
<sequence length="905" mass="103588">MGMAEDEPLFRLDEDIIDSGKPCKIPVPRRADGKLGFSIIIQKCSSGNIAKVTQVKDTCLSRELTKYHYITKIDEIDIRHLKTPMEVESVLSLSSGTVVLLEAYRSLCHDSNDNIQRMSLNSSVCSSSNSSSTNSMNSLLLDADGSSHCQPVPRPVATDTVSLKDAVFKNPDSIQWDAKPKTVILKRSSSGKFGFVYEVLLSSLVPKNSVNTSMYFLITKLSNDAARKLKVGDLILSLNGIACQDLSVKKVIDQKIETESELRLIIQRPVKFKHRNNPCVEQKRICPIKRVFLCGPAAMVYYNFLVNRLKSNRHKTSQNYPMPETNLNNDTAAFKASCVWTQRGTFFVESWSKRSWFYHLDVKHLIALELLASSDESFFHHCMKLTFTKNSIFFIMLDCQLSSVTQGSKQAELRMLKRYIHTIQSCVGKEVQIKVKCVCQDNSEQCRNQHNYFIDKIMVEPIVIPSNSDQNSDTFVNSVFELAKQKEISMSYHAAYALHKLYHLGLCKSIATDFFKTVHKVFDKISQQDLHQTVREMSSFKYYIGVNSRKSALLPQGNSLYVNIEYVLNSMSQLAYQPISLVSRSHTFSQYHKIPNGIVDQQVLVDNLYPSDVFSHSVLALLESHNVILSLKESGQYACTKYYIPCLQHSYQMEVQNPLMHNVFSLYIQFCSSAQHTDFLRLVISFGNLYGWELPQEIQLSQCNIMVGTHMVHFQYQWQTQQVKITSEITTQSNEETLFHIFQQLHQVCVAVFPYSFFKYYGRCHNPQCIYCCHSQRKHESPIFCTHLINETQVKQIGKVIDVEKMSVLELNSKILFHICLELNSNPSLNWKMLAGHLNCDLSLVGRYESSQDPCINVLVDWNNTSLNSTAINFRKILHDMKRYDLAKLVEEELDKLRREQSSDC</sequence>
<dbReference type="Gene3D" id="2.30.42.10">
    <property type="match status" value="1"/>
</dbReference>